<proteinExistence type="predicted"/>
<keyword evidence="1" id="KW-0863">Zinc-finger</keyword>
<dbReference type="SUPFAM" id="SSF57850">
    <property type="entry name" value="RING/U-box"/>
    <property type="match status" value="1"/>
</dbReference>
<dbReference type="EMBL" id="WSZM01000237">
    <property type="protein sequence ID" value="KAF4037689.1"/>
    <property type="molecule type" value="Genomic_DNA"/>
</dbReference>
<accession>A0A833ST33</accession>
<name>A0A833ST33_PHYIN</name>
<reference evidence="4" key="1">
    <citation type="submission" date="2020-04" db="EMBL/GenBank/DDBJ databases">
        <title>Hybrid Assembly of Korean Phytophthora infestans isolates.</title>
        <authorList>
            <person name="Prokchorchik M."/>
            <person name="Lee Y."/>
            <person name="Seo J."/>
            <person name="Cho J.-H."/>
            <person name="Park Y.-E."/>
            <person name="Jang D.-C."/>
            <person name="Im J.-S."/>
            <person name="Choi J.-G."/>
            <person name="Park H.-J."/>
            <person name="Lee G.-B."/>
            <person name="Lee Y.-G."/>
            <person name="Hong S.-Y."/>
            <person name="Cho K."/>
            <person name="Sohn K.H."/>
        </authorList>
    </citation>
    <scope>NUCLEOTIDE SEQUENCE</scope>
    <source>
        <strain evidence="4">KR_1_A1</strain>
    </source>
</reference>
<feature type="domain" description="RING-type" evidence="3">
    <location>
        <begin position="593"/>
        <end position="639"/>
    </location>
</feature>
<dbReference type="PROSITE" id="PS50089">
    <property type="entry name" value="ZF_RING_2"/>
    <property type="match status" value="1"/>
</dbReference>
<feature type="compositionally biased region" description="Polar residues" evidence="2">
    <location>
        <begin position="533"/>
        <end position="544"/>
    </location>
</feature>
<feature type="compositionally biased region" description="Low complexity" evidence="2">
    <location>
        <begin position="496"/>
        <end position="506"/>
    </location>
</feature>
<dbReference type="Proteomes" id="UP000602510">
    <property type="component" value="Unassembled WGS sequence"/>
</dbReference>
<dbReference type="InterPro" id="IPR013083">
    <property type="entry name" value="Znf_RING/FYVE/PHD"/>
</dbReference>
<organism evidence="4 5">
    <name type="scientific">Phytophthora infestans</name>
    <name type="common">Potato late blight agent</name>
    <name type="synonym">Botrytis infestans</name>
    <dbReference type="NCBI Taxonomy" id="4787"/>
    <lineage>
        <taxon>Eukaryota</taxon>
        <taxon>Sar</taxon>
        <taxon>Stramenopiles</taxon>
        <taxon>Oomycota</taxon>
        <taxon>Peronosporomycetes</taxon>
        <taxon>Peronosporales</taxon>
        <taxon>Peronosporaceae</taxon>
        <taxon>Phytophthora</taxon>
    </lineage>
</organism>
<dbReference type="AlphaFoldDB" id="A0A833ST33"/>
<keyword evidence="5" id="KW-1185">Reference proteome</keyword>
<evidence type="ECO:0000313" key="5">
    <source>
        <dbReference type="Proteomes" id="UP000602510"/>
    </source>
</evidence>
<dbReference type="InterPro" id="IPR001841">
    <property type="entry name" value="Znf_RING"/>
</dbReference>
<evidence type="ECO:0000313" key="4">
    <source>
        <dbReference type="EMBL" id="KAF4037689.1"/>
    </source>
</evidence>
<feature type="compositionally biased region" description="Polar residues" evidence="2">
    <location>
        <begin position="459"/>
        <end position="471"/>
    </location>
</feature>
<dbReference type="Gene3D" id="3.30.40.10">
    <property type="entry name" value="Zinc/RING finger domain, C3HC4 (zinc finger)"/>
    <property type="match status" value="1"/>
</dbReference>
<comment type="caution">
    <text evidence="4">The sequence shown here is derived from an EMBL/GenBank/DDBJ whole genome shotgun (WGS) entry which is preliminary data.</text>
</comment>
<feature type="region of interest" description="Disordered" evidence="2">
    <location>
        <begin position="450"/>
        <end position="580"/>
    </location>
</feature>
<evidence type="ECO:0000256" key="1">
    <source>
        <dbReference type="PROSITE-ProRule" id="PRU00175"/>
    </source>
</evidence>
<feature type="compositionally biased region" description="Polar residues" evidence="2">
    <location>
        <begin position="559"/>
        <end position="571"/>
    </location>
</feature>
<evidence type="ECO:0000259" key="3">
    <source>
        <dbReference type="PROSITE" id="PS50089"/>
    </source>
</evidence>
<dbReference type="Pfam" id="PF13920">
    <property type="entry name" value="zf-C3HC4_3"/>
    <property type="match status" value="1"/>
</dbReference>
<feature type="compositionally biased region" description="Polar residues" evidence="2">
    <location>
        <begin position="183"/>
        <end position="220"/>
    </location>
</feature>
<keyword evidence="1" id="KW-0479">Metal-binding</keyword>
<keyword evidence="1" id="KW-0862">Zinc</keyword>
<gene>
    <name evidence="4" type="ORF">GN244_ATG10427</name>
</gene>
<dbReference type="GO" id="GO:0008270">
    <property type="term" value="F:zinc ion binding"/>
    <property type="evidence" value="ECO:0007669"/>
    <property type="project" value="UniProtKB-KW"/>
</dbReference>
<feature type="region of interest" description="Disordered" evidence="2">
    <location>
        <begin position="183"/>
        <end position="222"/>
    </location>
</feature>
<sequence length="708" mass="78567">MDDDEDTYGFGTFADLFDTAPAQAAKRLDLGALSRFCMPERLLSRFEQQQRRDQNIVLYQHVAAKFDGARVDGGLGALGVSPLENGGIVWLQATQSDSDALERRKKELQDITNRQDKADHKSAAALFVAFKHVAAVQPTIVQNTVQGVEVKLKDGKRLELTFLPGPFAGPKHRDEFLETMKKQMSSGNKNTQETVDTTATHTPSRRSNATSETKMNTASSKTKDKEKYCQLIRRYTKLDPMSDDAFALAKQVHAGTGYYLGPMSKHTPKLSEDSEYRKKTMQKLSDALNRMNQEWSEADTHRELHTKTKSSRNEDHLYEYTDTVTGAQISTRTYEQRYLEYVKAHDVNPVIHMFPVQDKRAKGEEVKVSHEYGSTISSENARSLFMKTLGVDISSSCIVDNDFFSLGADHTLSDTSAYRSEDLVFRAAVDSARTSLWNSWGAALAQVSANRGGHDHSKSQTQSTSGVLGQSSRKRPRERRQSLVLPTSDDLLSTVAKGADATAADGGDLHESRTKRSRPTAQNSRRNARRASIVNTVEFPSTEASEAKDKAPVAKRKTPQASHKSPKSRQAANGYARKTSSLEMVGDDDSSLCKLCYSEEALVHMKPCGHAVCSACWSRLPASSGQSGAVSRRVCPWDREIVEKRYNGDSTASLGYCIEGKKHNEAEREVKARLRDDERTEEEYFLSLARTLPVATAAGKLNVHFNNG</sequence>
<evidence type="ECO:0000256" key="2">
    <source>
        <dbReference type="SAM" id="MobiDB-lite"/>
    </source>
</evidence>
<protein>
    <submittedName>
        <fullName evidence="4">C3HC4 type (RING finger) zinc finger protein</fullName>
    </submittedName>
</protein>